<dbReference type="EMBL" id="HAEI01016816">
    <property type="protein sequence ID" value="SBS19285.1"/>
    <property type="molecule type" value="Transcribed_RNA"/>
</dbReference>
<sequence>ASVVTQRSHFLSWVKLSWLHFYLQIIHHRRHKVCC</sequence>
<organism evidence="1">
    <name type="scientific">Nothobranchius rachovii</name>
    <name type="common">bluefin notho</name>
    <dbReference type="NCBI Taxonomy" id="451742"/>
    <lineage>
        <taxon>Eukaryota</taxon>
        <taxon>Metazoa</taxon>
        <taxon>Chordata</taxon>
        <taxon>Craniata</taxon>
        <taxon>Vertebrata</taxon>
        <taxon>Euteleostomi</taxon>
        <taxon>Actinopterygii</taxon>
        <taxon>Neopterygii</taxon>
        <taxon>Teleostei</taxon>
        <taxon>Neoteleostei</taxon>
        <taxon>Acanthomorphata</taxon>
        <taxon>Ovalentaria</taxon>
        <taxon>Atherinomorphae</taxon>
        <taxon>Cyprinodontiformes</taxon>
        <taxon>Nothobranchiidae</taxon>
        <taxon>Nothobranchius</taxon>
    </lineage>
</organism>
<gene>
    <name evidence="1" type="primary">Nfu_g_1_007115</name>
</gene>
<name>A0A1A8SP59_9TELE</name>
<dbReference type="AlphaFoldDB" id="A0A1A8SP59"/>
<reference evidence="1" key="2">
    <citation type="submission" date="2016-06" db="EMBL/GenBank/DDBJ databases">
        <title>The genome of a short-lived fish provides insights into sex chromosome evolution and the genetic control of aging.</title>
        <authorList>
            <person name="Reichwald K."/>
            <person name="Felder M."/>
            <person name="Petzold A."/>
            <person name="Koch P."/>
            <person name="Groth M."/>
            <person name="Platzer M."/>
        </authorList>
    </citation>
    <scope>NUCLEOTIDE SEQUENCE</scope>
    <source>
        <tissue evidence="1">Brain</tissue>
    </source>
</reference>
<protein>
    <submittedName>
        <fullName evidence="1">Uncharacterized protein</fullName>
    </submittedName>
</protein>
<accession>A0A1A8SP59</accession>
<feature type="non-terminal residue" evidence="1">
    <location>
        <position position="1"/>
    </location>
</feature>
<reference evidence="1" key="1">
    <citation type="submission" date="2016-05" db="EMBL/GenBank/DDBJ databases">
        <authorList>
            <person name="Lavstsen T."/>
            <person name="Jespersen J.S."/>
        </authorList>
    </citation>
    <scope>NUCLEOTIDE SEQUENCE</scope>
    <source>
        <tissue evidence="1">Brain</tissue>
    </source>
</reference>
<feature type="non-terminal residue" evidence="1">
    <location>
        <position position="35"/>
    </location>
</feature>
<evidence type="ECO:0000313" key="1">
    <source>
        <dbReference type="EMBL" id="SBS19285.1"/>
    </source>
</evidence>
<proteinExistence type="predicted"/>